<dbReference type="GO" id="GO:0032040">
    <property type="term" value="C:small-subunit processome"/>
    <property type="evidence" value="ECO:0007669"/>
    <property type="project" value="InterPro"/>
</dbReference>
<protein>
    <recommendedName>
        <fullName evidence="5">PIN domain-like protein</fullName>
    </recommendedName>
</protein>
<evidence type="ECO:0000256" key="2">
    <source>
        <dbReference type="SAM" id="MobiDB-lite"/>
    </source>
</evidence>
<evidence type="ECO:0008006" key="5">
    <source>
        <dbReference type="Google" id="ProtNLM"/>
    </source>
</evidence>
<feature type="region of interest" description="Disordered" evidence="2">
    <location>
        <begin position="210"/>
        <end position="357"/>
    </location>
</feature>
<dbReference type="RefSeq" id="XP_025349318.1">
    <property type="nucleotide sequence ID" value="XM_025490827.1"/>
</dbReference>
<sequence>MRQKRSKTYRKLLSSYILHFNFRPPFQLLIDAPFTHSLAALHLTPQEVDHRLSDVLQTSQLSKGKTRAGNAEMKCLITQCCMVQLYQAEKEGKIEKDAVNIAKSWERRRCNHREAIDADECLKEVIGECPNNKHRYLVASDSKKLRNHLREEVAGLPLVHTNQSRVIVLEPMSDKTKARVQELEHAKLGGQPDSQTAPALGSNVVTEASLVGQTGESSKAARKAGYKMRKTREANPLSNKKPKKVLEAEKAEKERRTREIAERTEAKRRKAAEEERERQRAEDHAAREGNESRDDGEEREDDTSSKRPAQQQQQQRPVGEGNDVEDGQAKKKRKRGGRGAGGKAVKADASAAVAAAS</sequence>
<keyword evidence="1" id="KW-0539">Nucleus</keyword>
<dbReference type="InterPro" id="IPR006984">
    <property type="entry name" value="Fcf1/UTP23"/>
</dbReference>
<reference evidence="3 4" key="1">
    <citation type="journal article" date="2018" name="Mol. Biol. Evol.">
        <title>Broad Genomic Sampling Reveals a Smut Pathogenic Ancestry of the Fungal Clade Ustilaginomycotina.</title>
        <authorList>
            <person name="Kijpornyongpan T."/>
            <person name="Mondo S.J."/>
            <person name="Barry K."/>
            <person name="Sandor L."/>
            <person name="Lee J."/>
            <person name="Lipzen A."/>
            <person name="Pangilinan J."/>
            <person name="LaButti K."/>
            <person name="Hainaut M."/>
            <person name="Henrissat B."/>
            <person name="Grigoriev I.V."/>
            <person name="Spatafora J.W."/>
            <person name="Aime M.C."/>
        </authorList>
    </citation>
    <scope>NUCLEOTIDE SEQUENCE [LARGE SCALE GENOMIC DNA]</scope>
    <source>
        <strain evidence="3 4">MCA 4718</strain>
    </source>
</reference>
<evidence type="ECO:0000256" key="1">
    <source>
        <dbReference type="ARBA" id="ARBA00023242"/>
    </source>
</evidence>
<dbReference type="OrthoDB" id="25675at2759"/>
<organism evidence="3 4">
    <name type="scientific">Pseudomicrostroma glucosiphilum</name>
    <dbReference type="NCBI Taxonomy" id="1684307"/>
    <lineage>
        <taxon>Eukaryota</taxon>
        <taxon>Fungi</taxon>
        <taxon>Dikarya</taxon>
        <taxon>Basidiomycota</taxon>
        <taxon>Ustilaginomycotina</taxon>
        <taxon>Exobasidiomycetes</taxon>
        <taxon>Microstromatales</taxon>
        <taxon>Microstromatales incertae sedis</taxon>
        <taxon>Pseudomicrostroma</taxon>
    </lineage>
</organism>
<feature type="compositionally biased region" description="Low complexity" evidence="2">
    <location>
        <begin position="343"/>
        <end position="357"/>
    </location>
</feature>
<gene>
    <name evidence="3" type="ORF">BCV69DRAFT_267355</name>
</gene>
<accession>A0A316UBC0</accession>
<dbReference type="Gene3D" id="3.40.50.1010">
    <property type="entry name" value="5'-nuclease"/>
    <property type="match status" value="1"/>
</dbReference>
<evidence type="ECO:0000313" key="3">
    <source>
        <dbReference type="EMBL" id="PWN22158.1"/>
    </source>
</evidence>
<name>A0A316UBC0_9BASI</name>
<dbReference type="EMBL" id="KZ819323">
    <property type="protein sequence ID" value="PWN22158.1"/>
    <property type="molecule type" value="Genomic_DNA"/>
</dbReference>
<dbReference type="GeneID" id="37012561"/>
<feature type="compositionally biased region" description="Basic residues" evidence="2">
    <location>
        <begin position="220"/>
        <end position="230"/>
    </location>
</feature>
<keyword evidence="4" id="KW-1185">Reference proteome</keyword>
<feature type="compositionally biased region" description="Basic and acidic residues" evidence="2">
    <location>
        <begin position="244"/>
        <end position="293"/>
    </location>
</feature>
<proteinExistence type="predicted"/>
<dbReference type="PANTHER" id="PTHR12416">
    <property type="entry name" value="RRNA-PROCESSING PROTEIN UTP23 HOMOLOG"/>
    <property type="match status" value="1"/>
</dbReference>
<evidence type="ECO:0000313" key="4">
    <source>
        <dbReference type="Proteomes" id="UP000245942"/>
    </source>
</evidence>
<dbReference type="STRING" id="1684307.A0A316UBC0"/>
<dbReference type="Proteomes" id="UP000245942">
    <property type="component" value="Unassembled WGS sequence"/>
</dbReference>
<dbReference type="AlphaFoldDB" id="A0A316UBC0"/>
<dbReference type="Pfam" id="PF04900">
    <property type="entry name" value="Fcf1"/>
    <property type="match status" value="1"/>
</dbReference>